<accession>J3LUW1</accession>
<protein>
    <submittedName>
        <fullName evidence="2">Uncharacterized protein</fullName>
    </submittedName>
</protein>
<feature type="signal peptide" evidence="1">
    <location>
        <begin position="1"/>
        <end position="19"/>
    </location>
</feature>
<sequence>LFLWLLLLQFFAFDQLAASSSSSVVCHPISFSTSSVCSSIDLHHHIVLIS</sequence>
<evidence type="ECO:0000256" key="1">
    <source>
        <dbReference type="SAM" id="SignalP"/>
    </source>
</evidence>
<dbReference type="Gramene" id="OB03G48370.1">
    <property type="protein sequence ID" value="OB03G48370.1"/>
    <property type="gene ID" value="OB03G48370"/>
</dbReference>
<dbReference type="HOGENOM" id="CLU_3130390_0_0_1"/>
<name>J3LUW1_ORYBR</name>
<dbReference type="Proteomes" id="UP000006038">
    <property type="component" value="Chromosome 3"/>
</dbReference>
<keyword evidence="3" id="KW-1185">Reference proteome</keyword>
<dbReference type="AlphaFoldDB" id="J3LUW1"/>
<dbReference type="EnsemblPlants" id="OB03G48370.1">
    <property type="protein sequence ID" value="OB03G48370.1"/>
    <property type="gene ID" value="OB03G48370"/>
</dbReference>
<organism evidence="2">
    <name type="scientific">Oryza brachyantha</name>
    <name type="common">malo sina</name>
    <dbReference type="NCBI Taxonomy" id="4533"/>
    <lineage>
        <taxon>Eukaryota</taxon>
        <taxon>Viridiplantae</taxon>
        <taxon>Streptophyta</taxon>
        <taxon>Embryophyta</taxon>
        <taxon>Tracheophyta</taxon>
        <taxon>Spermatophyta</taxon>
        <taxon>Magnoliopsida</taxon>
        <taxon>Liliopsida</taxon>
        <taxon>Poales</taxon>
        <taxon>Poaceae</taxon>
        <taxon>BOP clade</taxon>
        <taxon>Oryzoideae</taxon>
        <taxon>Oryzeae</taxon>
        <taxon>Oryzinae</taxon>
        <taxon>Oryza</taxon>
    </lineage>
</organism>
<keyword evidence="1" id="KW-0732">Signal</keyword>
<reference evidence="2" key="2">
    <citation type="submission" date="2013-04" db="UniProtKB">
        <authorList>
            <consortium name="EnsemblPlants"/>
        </authorList>
    </citation>
    <scope>IDENTIFICATION</scope>
</reference>
<reference evidence="2" key="1">
    <citation type="journal article" date="2013" name="Nat. Commun.">
        <title>Whole-genome sequencing of Oryza brachyantha reveals mechanisms underlying Oryza genome evolution.</title>
        <authorList>
            <person name="Chen J."/>
            <person name="Huang Q."/>
            <person name="Gao D."/>
            <person name="Wang J."/>
            <person name="Lang Y."/>
            <person name="Liu T."/>
            <person name="Li B."/>
            <person name="Bai Z."/>
            <person name="Luis Goicoechea J."/>
            <person name="Liang C."/>
            <person name="Chen C."/>
            <person name="Zhang W."/>
            <person name="Sun S."/>
            <person name="Liao Y."/>
            <person name="Zhang X."/>
            <person name="Yang L."/>
            <person name="Song C."/>
            <person name="Wang M."/>
            <person name="Shi J."/>
            <person name="Liu G."/>
            <person name="Liu J."/>
            <person name="Zhou H."/>
            <person name="Zhou W."/>
            <person name="Yu Q."/>
            <person name="An N."/>
            <person name="Chen Y."/>
            <person name="Cai Q."/>
            <person name="Wang B."/>
            <person name="Liu B."/>
            <person name="Min J."/>
            <person name="Huang Y."/>
            <person name="Wu H."/>
            <person name="Li Z."/>
            <person name="Zhang Y."/>
            <person name="Yin Y."/>
            <person name="Song W."/>
            <person name="Jiang J."/>
            <person name="Jackson S.A."/>
            <person name="Wing R.A."/>
            <person name="Wang J."/>
            <person name="Chen M."/>
        </authorList>
    </citation>
    <scope>NUCLEOTIDE SEQUENCE [LARGE SCALE GENOMIC DNA]</scope>
    <source>
        <strain evidence="2">cv. IRGC 101232</strain>
    </source>
</reference>
<evidence type="ECO:0000313" key="3">
    <source>
        <dbReference type="Proteomes" id="UP000006038"/>
    </source>
</evidence>
<proteinExistence type="predicted"/>
<evidence type="ECO:0000313" key="2">
    <source>
        <dbReference type="EnsemblPlants" id="OB03G48370.1"/>
    </source>
</evidence>
<feature type="chain" id="PRO_5003773053" evidence="1">
    <location>
        <begin position="20"/>
        <end position="50"/>
    </location>
</feature>